<dbReference type="RefSeq" id="XP_008084920.1">
    <property type="nucleotide sequence ID" value="XM_008086729.1"/>
</dbReference>
<keyword evidence="4" id="KW-1185">Reference proteome</keyword>
<sequence length="515" mass="59061">MTLYKKLTHPKFLDPLHASRQYVPRDIVDKAMTKDNIEAQLGKKGRTCMKFRSSPAEKIVTRNAKNLLAVLVFCKKAGDVEDLLEHGFTDEDLPLISTKDDLPLPSTKDSFKSTDEASETMEHDFELRSAGDPKKKWRPPEEWDEQDVDCFLQMQWMFLAPVFDVSGTHRQILRDCPLPFSDFTEIMSHNTVVVYKAKVNSSHQQGFEKEAPNLHIALKEFKISKEFKKEQDNMEKIRGLQRYKHITQSLATFEQGDPKRYYIILPFAEGGDLTDFWRTKDIKSRTPALTLWSLKQMLGLADALQGLHKHIDIGANCRHGDLKPGNILHFITDGQPEGILKISDFGISRIHINETFQREGKPTTTRATTPSYEAPEASPILNLKQERSRRYDLWSMGCIYLEFVIWLVEDWEAVQSFTKARESDGNREMLFYQIDGTTAKVHQQVLDKMSCLRKHPQCSPGTALGELLDMIERSLLVVDVECRVDSTYLYNRLTKVVRQAEALPRYLVGEGQSMG</sequence>
<keyword evidence="3" id="KW-0418">Kinase</keyword>
<dbReference type="KEGG" id="glz:GLAREA_04352"/>
<evidence type="ECO:0000259" key="2">
    <source>
        <dbReference type="PROSITE" id="PS50011"/>
    </source>
</evidence>
<reference evidence="3 4" key="1">
    <citation type="journal article" date="2013" name="BMC Genomics">
        <title>Genomics-driven discovery of the pneumocandin biosynthetic gene cluster in the fungus Glarea lozoyensis.</title>
        <authorList>
            <person name="Chen L."/>
            <person name="Yue Q."/>
            <person name="Zhang X."/>
            <person name="Xiang M."/>
            <person name="Wang C."/>
            <person name="Li S."/>
            <person name="Che Y."/>
            <person name="Ortiz-Lopez F.J."/>
            <person name="Bills G.F."/>
            <person name="Liu X."/>
            <person name="An Z."/>
        </authorList>
    </citation>
    <scope>NUCLEOTIDE SEQUENCE [LARGE SCALE GENOMIC DNA]</scope>
    <source>
        <strain evidence="4">ATCC 20868 / MF5171</strain>
    </source>
</reference>
<gene>
    <name evidence="3" type="ORF">GLAREA_04352</name>
</gene>
<dbReference type="Proteomes" id="UP000016922">
    <property type="component" value="Unassembled WGS sequence"/>
</dbReference>
<dbReference type="InterPro" id="IPR011009">
    <property type="entry name" value="Kinase-like_dom_sf"/>
</dbReference>
<dbReference type="Gene3D" id="1.10.510.10">
    <property type="entry name" value="Transferase(Phosphotransferase) domain 1"/>
    <property type="match status" value="1"/>
</dbReference>
<evidence type="ECO:0000313" key="3">
    <source>
        <dbReference type="EMBL" id="EPE27561.1"/>
    </source>
</evidence>
<dbReference type="PROSITE" id="PS50011">
    <property type="entry name" value="PROTEIN_KINASE_DOM"/>
    <property type="match status" value="1"/>
</dbReference>
<dbReference type="GO" id="GO:0005524">
    <property type="term" value="F:ATP binding"/>
    <property type="evidence" value="ECO:0007669"/>
    <property type="project" value="InterPro"/>
</dbReference>
<dbReference type="HOGENOM" id="CLU_017513_4_1_1"/>
<dbReference type="OMA" id="QWIFLAP"/>
<keyword evidence="3" id="KW-0808">Transferase</keyword>
<evidence type="ECO:0000313" key="4">
    <source>
        <dbReference type="Proteomes" id="UP000016922"/>
    </source>
</evidence>
<feature type="domain" description="Protein kinase" evidence="2">
    <location>
        <begin position="180"/>
        <end position="497"/>
    </location>
</feature>
<dbReference type="eggNOG" id="KOG0198">
    <property type="taxonomic scope" value="Eukaryota"/>
</dbReference>
<feature type="region of interest" description="Disordered" evidence="1">
    <location>
        <begin position="106"/>
        <end position="140"/>
    </location>
</feature>
<dbReference type="STRING" id="1116229.S3D668"/>
<dbReference type="SMART" id="SM00220">
    <property type="entry name" value="S_TKc"/>
    <property type="match status" value="1"/>
</dbReference>
<name>S3D668_GLAL2</name>
<dbReference type="PANTHER" id="PTHR24359">
    <property type="entry name" value="SERINE/THREONINE-PROTEIN KINASE SBK1"/>
    <property type="match status" value="1"/>
</dbReference>
<dbReference type="OrthoDB" id="4062651at2759"/>
<dbReference type="GO" id="GO:0004674">
    <property type="term" value="F:protein serine/threonine kinase activity"/>
    <property type="evidence" value="ECO:0007669"/>
    <property type="project" value="TreeGrafter"/>
</dbReference>
<proteinExistence type="predicted"/>
<feature type="compositionally biased region" description="Basic and acidic residues" evidence="1">
    <location>
        <begin position="109"/>
        <end position="140"/>
    </location>
</feature>
<dbReference type="EMBL" id="KE145369">
    <property type="protein sequence ID" value="EPE27561.1"/>
    <property type="molecule type" value="Genomic_DNA"/>
</dbReference>
<dbReference type="Pfam" id="PF00069">
    <property type="entry name" value="Pkinase"/>
    <property type="match status" value="1"/>
</dbReference>
<dbReference type="InterPro" id="IPR000719">
    <property type="entry name" value="Prot_kinase_dom"/>
</dbReference>
<dbReference type="CDD" id="cd00180">
    <property type="entry name" value="PKc"/>
    <property type="match status" value="1"/>
</dbReference>
<protein>
    <submittedName>
        <fullName evidence="3">Protein kinase-like (PK-like)</fullName>
    </submittedName>
</protein>
<dbReference type="GeneID" id="19463407"/>
<accession>S3D668</accession>
<dbReference type="PANTHER" id="PTHR24359:SF1">
    <property type="entry name" value="INHIBITOR OF NUCLEAR FACTOR KAPPA-B KINASE EPSILON SUBUNIT HOMOLOG 1-RELATED"/>
    <property type="match status" value="1"/>
</dbReference>
<evidence type="ECO:0000256" key="1">
    <source>
        <dbReference type="SAM" id="MobiDB-lite"/>
    </source>
</evidence>
<dbReference type="SUPFAM" id="SSF56112">
    <property type="entry name" value="Protein kinase-like (PK-like)"/>
    <property type="match status" value="1"/>
</dbReference>
<organism evidence="3 4">
    <name type="scientific">Glarea lozoyensis (strain ATCC 20868 / MF5171)</name>
    <dbReference type="NCBI Taxonomy" id="1116229"/>
    <lineage>
        <taxon>Eukaryota</taxon>
        <taxon>Fungi</taxon>
        <taxon>Dikarya</taxon>
        <taxon>Ascomycota</taxon>
        <taxon>Pezizomycotina</taxon>
        <taxon>Leotiomycetes</taxon>
        <taxon>Helotiales</taxon>
        <taxon>Helotiaceae</taxon>
        <taxon>Glarea</taxon>
    </lineage>
</organism>
<dbReference type="AlphaFoldDB" id="S3D668"/>